<evidence type="ECO:0000313" key="1">
    <source>
        <dbReference type="EMBL" id="VAW83125.1"/>
    </source>
</evidence>
<organism evidence="1">
    <name type="scientific">hydrothermal vent metagenome</name>
    <dbReference type="NCBI Taxonomy" id="652676"/>
    <lineage>
        <taxon>unclassified sequences</taxon>
        <taxon>metagenomes</taxon>
        <taxon>ecological metagenomes</taxon>
    </lineage>
</organism>
<name>A0A3B0YQE6_9ZZZZ</name>
<protein>
    <submittedName>
        <fullName evidence="1">Uncharacterized protein</fullName>
    </submittedName>
</protein>
<sequence>MQNNKTILLIAQNNKPEALRIASGLTLLDDQVKVDVDGELGTDAETSLQLEALEFAEVPVERLELSTTEDFDRLAKDIISADVVFIV</sequence>
<dbReference type="EMBL" id="UOFM01000513">
    <property type="protein sequence ID" value="VAW83125.1"/>
    <property type="molecule type" value="Genomic_DNA"/>
</dbReference>
<accession>A0A3B0YQE6</accession>
<dbReference type="AlphaFoldDB" id="A0A3B0YQE6"/>
<reference evidence="1" key="1">
    <citation type="submission" date="2018-06" db="EMBL/GenBank/DDBJ databases">
        <authorList>
            <person name="Zhirakovskaya E."/>
        </authorList>
    </citation>
    <scope>NUCLEOTIDE SEQUENCE</scope>
</reference>
<proteinExistence type="predicted"/>
<gene>
    <name evidence="1" type="ORF">MNBD_GAMMA14-729</name>
</gene>